<evidence type="ECO:0000256" key="1">
    <source>
        <dbReference type="ARBA" id="ARBA00004123"/>
    </source>
</evidence>
<keyword evidence="5" id="KW-0539">Nucleus</keyword>
<evidence type="ECO:0000256" key="3">
    <source>
        <dbReference type="ARBA" id="ARBA00023125"/>
    </source>
</evidence>
<accession>A0A9Q1LNL6</accession>
<evidence type="ECO:0000256" key="2">
    <source>
        <dbReference type="ARBA" id="ARBA00023015"/>
    </source>
</evidence>
<dbReference type="SUPFAM" id="SSF101936">
    <property type="entry name" value="DNA-binding pseudobarrel domain"/>
    <property type="match status" value="1"/>
</dbReference>
<dbReference type="InterPro" id="IPR039218">
    <property type="entry name" value="REM_fam"/>
</dbReference>
<dbReference type="InterPro" id="IPR015300">
    <property type="entry name" value="DNA-bd_pseudobarrel_sf"/>
</dbReference>
<evidence type="ECO:0000313" key="6">
    <source>
        <dbReference type="EMBL" id="KAJ8538805.1"/>
    </source>
</evidence>
<evidence type="ECO:0000256" key="5">
    <source>
        <dbReference type="ARBA" id="ARBA00023242"/>
    </source>
</evidence>
<reference evidence="7" key="1">
    <citation type="journal article" date="2023" name="Proc. Natl. Acad. Sci. U.S.A.">
        <title>Genomic and structural basis for evolution of tropane alkaloid biosynthesis.</title>
        <authorList>
            <person name="Wanga Y.-J."/>
            <person name="Taina T."/>
            <person name="Yua J.-Y."/>
            <person name="Lia J."/>
            <person name="Xua B."/>
            <person name="Chenc J."/>
            <person name="D'Auriad J.C."/>
            <person name="Huanga J.-P."/>
            <person name="Huanga S.-X."/>
        </authorList>
    </citation>
    <scope>NUCLEOTIDE SEQUENCE [LARGE SCALE GENOMIC DNA]</scope>
    <source>
        <strain evidence="7">cv. KIB-2019</strain>
    </source>
</reference>
<dbReference type="PANTHER" id="PTHR31674:SF72">
    <property type="entry name" value="B3 DOMAIN-CONTAINING PROTEIN REM17-LIKE"/>
    <property type="match status" value="1"/>
</dbReference>
<proteinExistence type="predicted"/>
<keyword evidence="3" id="KW-0238">DNA-binding</keyword>
<name>A0A9Q1LNL6_9SOLA</name>
<protein>
    <submittedName>
        <fullName evidence="6">Uncharacterized protein</fullName>
    </submittedName>
</protein>
<keyword evidence="4" id="KW-0804">Transcription</keyword>
<evidence type="ECO:0000313" key="7">
    <source>
        <dbReference type="Proteomes" id="UP001152561"/>
    </source>
</evidence>
<comment type="subcellular location">
    <subcellularLocation>
        <location evidence="1">Nucleus</location>
    </subcellularLocation>
</comment>
<dbReference type="PANTHER" id="PTHR31674">
    <property type="entry name" value="B3 DOMAIN-CONTAINING PROTEIN REM-LIKE 3-RELATED"/>
    <property type="match status" value="1"/>
</dbReference>
<keyword evidence="7" id="KW-1185">Reference proteome</keyword>
<dbReference type="AlphaFoldDB" id="A0A9Q1LNL6"/>
<dbReference type="GO" id="GO:0003677">
    <property type="term" value="F:DNA binding"/>
    <property type="evidence" value="ECO:0007669"/>
    <property type="project" value="UniProtKB-KW"/>
</dbReference>
<dbReference type="GO" id="GO:0005634">
    <property type="term" value="C:nucleus"/>
    <property type="evidence" value="ECO:0007669"/>
    <property type="project" value="UniProtKB-SubCell"/>
</dbReference>
<gene>
    <name evidence="6" type="ORF">K7X08_030101</name>
</gene>
<sequence length="191" mass="22053">MLVFRHEGNMEFEVCIFDSSHCDREYVEYLQEEGGGARYVEEISKKFGFKGMKEKEGDHIKFVVVTNGKRPIRKFHANGIEKPEHNIMSSCQALPNVKAAKDMPLSHPHFICTMKPYCLSKCFLRVPVSFARLNGLRNRKCMIETSDGHGHLVYMPVGPYLTFRQEAVRSERKCITSARRKNVQIGWNNRP</sequence>
<comment type="caution">
    <text evidence="6">The sequence shown here is derived from an EMBL/GenBank/DDBJ whole genome shotgun (WGS) entry which is preliminary data.</text>
</comment>
<dbReference type="Proteomes" id="UP001152561">
    <property type="component" value="Unassembled WGS sequence"/>
</dbReference>
<dbReference type="Gene3D" id="2.40.330.10">
    <property type="entry name" value="DNA-binding pseudobarrel domain"/>
    <property type="match status" value="1"/>
</dbReference>
<dbReference type="OrthoDB" id="1109907at2759"/>
<evidence type="ECO:0000256" key="4">
    <source>
        <dbReference type="ARBA" id="ARBA00023163"/>
    </source>
</evidence>
<organism evidence="6 7">
    <name type="scientific">Anisodus acutangulus</name>
    <dbReference type="NCBI Taxonomy" id="402998"/>
    <lineage>
        <taxon>Eukaryota</taxon>
        <taxon>Viridiplantae</taxon>
        <taxon>Streptophyta</taxon>
        <taxon>Embryophyta</taxon>
        <taxon>Tracheophyta</taxon>
        <taxon>Spermatophyta</taxon>
        <taxon>Magnoliopsida</taxon>
        <taxon>eudicotyledons</taxon>
        <taxon>Gunneridae</taxon>
        <taxon>Pentapetalae</taxon>
        <taxon>asterids</taxon>
        <taxon>lamiids</taxon>
        <taxon>Solanales</taxon>
        <taxon>Solanaceae</taxon>
        <taxon>Solanoideae</taxon>
        <taxon>Hyoscyameae</taxon>
        <taxon>Anisodus</taxon>
    </lineage>
</organism>
<dbReference type="EMBL" id="JAJAGQ010000017">
    <property type="protein sequence ID" value="KAJ8538805.1"/>
    <property type="molecule type" value="Genomic_DNA"/>
</dbReference>
<keyword evidence="2" id="KW-0805">Transcription regulation</keyword>